<comment type="caution">
    <text evidence="5">The sequence shown here is derived from an EMBL/GenBank/DDBJ whole genome shotgun (WGS) entry which is preliminary data.</text>
</comment>
<dbReference type="Proteomes" id="UP001438707">
    <property type="component" value="Unassembled WGS sequence"/>
</dbReference>
<dbReference type="Pfam" id="PF13532">
    <property type="entry name" value="2OG-FeII_Oxy_2"/>
    <property type="match status" value="1"/>
</dbReference>
<name>A0AAW1RRR3_9CHLO</name>
<reference evidence="5" key="2">
    <citation type="submission" date="2024-04" db="EMBL/GenBank/DDBJ databases">
        <authorList>
            <person name="Dal Grande F."/>
            <person name="Keller J."/>
            <person name="Delaux P.-M."/>
        </authorList>
    </citation>
    <scope>NUCLEOTIDE SEQUENCE</scope>
    <source>
        <strain evidence="5">SAG 2145</strain>
    </source>
</reference>
<gene>
    <name evidence="5" type="ORF">WJX74_000986</name>
    <name evidence="4" type="ORF">WJX74_008935</name>
</gene>
<evidence type="ECO:0000256" key="2">
    <source>
        <dbReference type="SAM" id="MobiDB-lite"/>
    </source>
</evidence>
<keyword evidence="6" id="KW-1185">Reference proteome</keyword>
<dbReference type="PROSITE" id="PS51471">
    <property type="entry name" value="FE2OG_OXY"/>
    <property type="match status" value="1"/>
</dbReference>
<dbReference type="InterPro" id="IPR032854">
    <property type="entry name" value="ALKBH3"/>
</dbReference>
<feature type="region of interest" description="Disordered" evidence="2">
    <location>
        <begin position="1"/>
        <end position="55"/>
    </location>
</feature>
<sequence>MSQKRHSPAAVPFKLTSRALANGESSAQQQQGQLGERDSKGQTLTAQVPFTPQRASKLSAKQLHLRGKAACLTSKTEVTAQAKLKSPTPGPLTATLSLSELEETAPVSVIEDVLPANLASALLQELSHSGPDWVRGSWWMFGKQHAAPRTSAYFTLPHAEAFDEKTADGAALDVSAEVSRLPASPALVQAAAVIDHLVSERLTTQAAALQPDDRAAWASTYALANFYRDGQECVGAHADKMTLLGPRPIIASLSLGAGRVFRLRPSATAPLHQGREVSFLDIQLQHNMLVIMWPPCQEAWHHEVPRSKGIQRHAISGEGRINLTFRRLKPAWAARAPQCRCNQRSVMRCSSSRPKPKKGSVQSSSGPSTASWLGRPGAGAPDRGNFQPRYYYACDNTQGPGCGFWQELPMQHEPG</sequence>
<evidence type="ECO:0000313" key="6">
    <source>
        <dbReference type="Proteomes" id="UP001438707"/>
    </source>
</evidence>
<comment type="similarity">
    <text evidence="1">Belongs to the alkB family.</text>
</comment>
<reference evidence="5 6" key="1">
    <citation type="journal article" date="2024" name="Nat. Commun.">
        <title>Phylogenomics reveals the evolutionary origins of lichenization in chlorophyte algae.</title>
        <authorList>
            <person name="Puginier C."/>
            <person name="Libourel C."/>
            <person name="Otte J."/>
            <person name="Skaloud P."/>
            <person name="Haon M."/>
            <person name="Grisel S."/>
            <person name="Petersen M."/>
            <person name="Berrin J.G."/>
            <person name="Delaux P.M."/>
            <person name="Dal Grande F."/>
            <person name="Keller J."/>
        </authorList>
    </citation>
    <scope>NUCLEOTIDE SEQUENCE [LARGE SCALE GENOMIC DNA]</scope>
    <source>
        <strain evidence="5 6">SAG 2145</strain>
    </source>
</reference>
<dbReference type="PANTHER" id="PTHR31212">
    <property type="entry name" value="ALPHA-KETOGLUTARATE-DEPENDENT DIOXYGENASE ALKB HOMOLOG 3"/>
    <property type="match status" value="1"/>
</dbReference>
<feature type="compositionally biased region" description="Polar residues" evidence="2">
    <location>
        <begin position="23"/>
        <end position="33"/>
    </location>
</feature>
<dbReference type="InterPro" id="IPR027450">
    <property type="entry name" value="AlkB-like"/>
</dbReference>
<dbReference type="InterPro" id="IPR005123">
    <property type="entry name" value="Oxoglu/Fe-dep_dioxygenase_dom"/>
</dbReference>
<organism evidence="5 6">
    <name type="scientific">Apatococcus lobatus</name>
    <dbReference type="NCBI Taxonomy" id="904363"/>
    <lineage>
        <taxon>Eukaryota</taxon>
        <taxon>Viridiplantae</taxon>
        <taxon>Chlorophyta</taxon>
        <taxon>core chlorophytes</taxon>
        <taxon>Trebouxiophyceae</taxon>
        <taxon>Chlorellales</taxon>
        <taxon>Chlorellaceae</taxon>
        <taxon>Apatococcus</taxon>
    </lineage>
</organism>
<protein>
    <recommendedName>
        <fullName evidence="3">Fe2OG dioxygenase domain-containing protein</fullName>
    </recommendedName>
</protein>
<evidence type="ECO:0000256" key="1">
    <source>
        <dbReference type="ARBA" id="ARBA00007879"/>
    </source>
</evidence>
<feature type="domain" description="Fe2OG dioxygenase" evidence="3">
    <location>
        <begin position="218"/>
        <end position="329"/>
    </location>
</feature>
<evidence type="ECO:0000259" key="3">
    <source>
        <dbReference type="PROSITE" id="PS51471"/>
    </source>
</evidence>
<feature type="compositionally biased region" description="Polar residues" evidence="2">
    <location>
        <begin position="41"/>
        <end position="55"/>
    </location>
</feature>
<dbReference type="AlphaFoldDB" id="A0AAW1RRR3"/>
<evidence type="ECO:0000313" key="5">
    <source>
        <dbReference type="EMBL" id="KAK9836461.1"/>
    </source>
</evidence>
<dbReference type="SUPFAM" id="SSF51197">
    <property type="entry name" value="Clavaminate synthase-like"/>
    <property type="match status" value="1"/>
</dbReference>
<dbReference type="Gene3D" id="2.60.120.590">
    <property type="entry name" value="Alpha-ketoglutarate-dependent dioxygenase AlkB-like"/>
    <property type="match status" value="1"/>
</dbReference>
<dbReference type="InterPro" id="IPR037151">
    <property type="entry name" value="AlkB-like_sf"/>
</dbReference>
<feature type="compositionally biased region" description="Polar residues" evidence="2">
    <location>
        <begin position="360"/>
        <end position="371"/>
    </location>
</feature>
<proteinExistence type="inferred from homology"/>
<feature type="region of interest" description="Disordered" evidence="2">
    <location>
        <begin position="346"/>
        <end position="381"/>
    </location>
</feature>
<accession>A0AAW1RRR3</accession>
<dbReference type="GO" id="GO:0006307">
    <property type="term" value="P:DNA alkylation repair"/>
    <property type="evidence" value="ECO:0007669"/>
    <property type="project" value="InterPro"/>
</dbReference>
<dbReference type="PANTHER" id="PTHR31212:SF4">
    <property type="entry name" value="ALPHA-KETOGLUTARATE-DEPENDENT DIOXYGENASE ALKB HOMOLOG 3"/>
    <property type="match status" value="1"/>
</dbReference>
<dbReference type="EMBL" id="JALJOS010000107">
    <property type="protein sequence ID" value="KAK9815974.1"/>
    <property type="molecule type" value="Genomic_DNA"/>
</dbReference>
<dbReference type="GO" id="GO:0051213">
    <property type="term" value="F:dioxygenase activity"/>
    <property type="evidence" value="ECO:0007669"/>
    <property type="project" value="InterPro"/>
</dbReference>
<evidence type="ECO:0000313" key="4">
    <source>
        <dbReference type="EMBL" id="KAK9815974.1"/>
    </source>
</evidence>
<dbReference type="EMBL" id="JALJOS010000007">
    <property type="protein sequence ID" value="KAK9836461.1"/>
    <property type="molecule type" value="Genomic_DNA"/>
</dbReference>